<dbReference type="PANTHER" id="PTHR12320">
    <property type="entry name" value="PROTEIN PHOSPHATASE 2C"/>
    <property type="match status" value="1"/>
</dbReference>
<feature type="region of interest" description="Disordered" evidence="2">
    <location>
        <begin position="98"/>
        <end position="128"/>
    </location>
</feature>
<name>A0ABR1FEL7_9ASCO</name>
<dbReference type="GeneID" id="90036271"/>
<dbReference type="SMART" id="SM00331">
    <property type="entry name" value="PP2C_SIG"/>
    <property type="match status" value="1"/>
</dbReference>
<dbReference type="SMART" id="SM00332">
    <property type="entry name" value="PP2Cc"/>
    <property type="match status" value="1"/>
</dbReference>
<keyword evidence="1" id="KW-0479">Metal-binding</keyword>
<evidence type="ECO:0000313" key="5">
    <source>
        <dbReference type="EMBL" id="KAK7208276.1"/>
    </source>
</evidence>
<evidence type="ECO:0000313" key="6">
    <source>
        <dbReference type="Proteomes" id="UP001498771"/>
    </source>
</evidence>
<organism evidence="5 6">
    <name type="scientific">Myxozyma melibiosi</name>
    <dbReference type="NCBI Taxonomy" id="54550"/>
    <lineage>
        <taxon>Eukaryota</taxon>
        <taxon>Fungi</taxon>
        <taxon>Dikarya</taxon>
        <taxon>Ascomycota</taxon>
        <taxon>Saccharomycotina</taxon>
        <taxon>Lipomycetes</taxon>
        <taxon>Lipomycetales</taxon>
        <taxon>Lipomycetaceae</taxon>
        <taxon>Myxozyma</taxon>
    </lineage>
</organism>
<comment type="similarity">
    <text evidence="1">Belongs to the PP2C family.</text>
</comment>
<keyword evidence="1" id="KW-0460">Magnesium</keyword>
<comment type="caution">
    <text evidence="5">The sequence shown here is derived from an EMBL/GenBank/DDBJ whole genome shotgun (WGS) entry which is preliminary data.</text>
</comment>
<dbReference type="InterPro" id="IPR001932">
    <property type="entry name" value="PPM-type_phosphatase-like_dom"/>
</dbReference>
<keyword evidence="6" id="KW-1185">Reference proteome</keyword>
<keyword evidence="1" id="KW-0464">Manganese</keyword>
<keyword evidence="3" id="KW-1133">Transmembrane helix</keyword>
<dbReference type="RefSeq" id="XP_064771309.1">
    <property type="nucleotide sequence ID" value="XM_064910759.1"/>
</dbReference>
<keyword evidence="3" id="KW-0812">Transmembrane</keyword>
<evidence type="ECO:0000259" key="4">
    <source>
        <dbReference type="PROSITE" id="PS51746"/>
    </source>
</evidence>
<dbReference type="EC" id="3.1.3.16" evidence="1"/>
<dbReference type="InterPro" id="IPR039123">
    <property type="entry name" value="PPTC7"/>
</dbReference>
<evidence type="ECO:0000256" key="1">
    <source>
        <dbReference type="RuleBase" id="RU366020"/>
    </source>
</evidence>
<reference evidence="5 6" key="1">
    <citation type="submission" date="2024-03" db="EMBL/GenBank/DDBJ databases">
        <title>Genome-scale model development and genomic sequencing of the oleaginous clade Lipomyces.</title>
        <authorList>
            <consortium name="Lawrence Berkeley National Laboratory"/>
            <person name="Czajka J.J."/>
            <person name="Han Y."/>
            <person name="Kim J."/>
            <person name="Mondo S.J."/>
            <person name="Hofstad B.A."/>
            <person name="Robles A."/>
            <person name="Haridas S."/>
            <person name="Riley R."/>
            <person name="LaButti K."/>
            <person name="Pangilinan J."/>
            <person name="Andreopoulos W."/>
            <person name="Lipzen A."/>
            <person name="Yan J."/>
            <person name="Wang M."/>
            <person name="Ng V."/>
            <person name="Grigoriev I.V."/>
            <person name="Spatafora J.W."/>
            <person name="Magnuson J.K."/>
            <person name="Baker S.E."/>
            <person name="Pomraning K.R."/>
        </authorList>
    </citation>
    <scope>NUCLEOTIDE SEQUENCE [LARGE SCALE GENOMIC DNA]</scope>
    <source>
        <strain evidence="5 6">Phaff 52-87</strain>
    </source>
</reference>
<comment type="catalytic activity">
    <reaction evidence="1">
        <text>O-phospho-L-threonyl-[protein] + H2O = L-threonyl-[protein] + phosphate</text>
        <dbReference type="Rhea" id="RHEA:47004"/>
        <dbReference type="Rhea" id="RHEA-COMP:11060"/>
        <dbReference type="Rhea" id="RHEA-COMP:11605"/>
        <dbReference type="ChEBI" id="CHEBI:15377"/>
        <dbReference type="ChEBI" id="CHEBI:30013"/>
        <dbReference type="ChEBI" id="CHEBI:43474"/>
        <dbReference type="ChEBI" id="CHEBI:61977"/>
        <dbReference type="EC" id="3.1.3.16"/>
    </reaction>
</comment>
<dbReference type="EMBL" id="JBBJBU010000001">
    <property type="protein sequence ID" value="KAK7208276.1"/>
    <property type="molecule type" value="Genomic_DNA"/>
</dbReference>
<evidence type="ECO:0000256" key="2">
    <source>
        <dbReference type="SAM" id="MobiDB-lite"/>
    </source>
</evidence>
<evidence type="ECO:0000256" key="3">
    <source>
        <dbReference type="SAM" id="Phobius"/>
    </source>
</evidence>
<gene>
    <name evidence="5" type="ORF">BZA70DRAFT_254366</name>
</gene>
<feature type="domain" description="PPM-type phosphatase" evidence="4">
    <location>
        <begin position="110"/>
        <end position="397"/>
    </location>
</feature>
<dbReference type="Proteomes" id="UP001498771">
    <property type="component" value="Unassembled WGS sequence"/>
</dbReference>
<dbReference type="SUPFAM" id="SSF81606">
    <property type="entry name" value="PP2C-like"/>
    <property type="match status" value="1"/>
</dbReference>
<keyword evidence="1" id="KW-0378">Hydrolase</keyword>
<keyword evidence="3" id="KW-0472">Membrane</keyword>
<dbReference type="PANTHER" id="PTHR12320:SF1">
    <property type="entry name" value="PROTEIN PHOSPHATASE PTC7 HOMOLOG"/>
    <property type="match status" value="1"/>
</dbReference>
<dbReference type="InterPro" id="IPR036457">
    <property type="entry name" value="PPM-type-like_dom_sf"/>
</dbReference>
<comment type="cofactor">
    <cofactor evidence="1">
        <name>Mn(2+)</name>
        <dbReference type="ChEBI" id="CHEBI:29035"/>
    </cofactor>
</comment>
<dbReference type="Gene3D" id="3.60.40.10">
    <property type="entry name" value="PPM-type phosphatase domain"/>
    <property type="match status" value="1"/>
</dbReference>
<dbReference type="PROSITE" id="PS51746">
    <property type="entry name" value="PPM_2"/>
    <property type="match status" value="1"/>
</dbReference>
<feature type="compositionally biased region" description="Basic residues" evidence="2">
    <location>
        <begin position="104"/>
        <end position="119"/>
    </location>
</feature>
<proteinExistence type="inferred from homology"/>
<accession>A0ABR1FEL7</accession>
<sequence>MPGPTRFSLLFAAYPTITAAILLAFRRLQHPFFDRIIAQPAQQVRFFHRTANNALAITAPAGAATATYSSSQNIGGTANVGNGPNNVPTSNGGFSYLISPSFRPKNRRSSSGKPRQRKTTRPDSGEDSFFYAKIGESDSIALGVIDGVGGWNEIGVDATDFSHTLAETMSELTSKLQIVSEYSFPPLVLLDAAYTAVKNSGQVKAGGSTACVGVAHSNGTLQAANLGDSGFFIFRDGKLHYMSDPQTHFFNAPYQLAIIPQQIVEENARRGGKNFDDKPSDASLSTHKLKHGDVVVFVTDGILDNLAPQDCLRIVNEEMVINGNWIVDRRSGDIHANASDKQYTGVESLAKRIVGAAFKASIDPKTDGPFAKEAQRQVKVLYKGGKPDDITAVVMFVQQPLGGRPQEKL</sequence>
<comment type="catalytic activity">
    <reaction evidence="1">
        <text>O-phospho-L-seryl-[protein] + H2O = L-seryl-[protein] + phosphate</text>
        <dbReference type="Rhea" id="RHEA:20629"/>
        <dbReference type="Rhea" id="RHEA-COMP:9863"/>
        <dbReference type="Rhea" id="RHEA-COMP:11604"/>
        <dbReference type="ChEBI" id="CHEBI:15377"/>
        <dbReference type="ChEBI" id="CHEBI:29999"/>
        <dbReference type="ChEBI" id="CHEBI:43474"/>
        <dbReference type="ChEBI" id="CHEBI:83421"/>
        <dbReference type="EC" id="3.1.3.16"/>
    </reaction>
</comment>
<comment type="cofactor">
    <cofactor evidence="1">
        <name>Mg(2+)</name>
        <dbReference type="ChEBI" id="CHEBI:18420"/>
    </cofactor>
</comment>
<keyword evidence="1" id="KW-0904">Protein phosphatase</keyword>
<protein>
    <recommendedName>
        <fullName evidence="1">Protein phosphatase</fullName>
        <ecNumber evidence="1">3.1.3.16</ecNumber>
    </recommendedName>
</protein>
<dbReference type="Pfam" id="PF13672">
    <property type="entry name" value="PP2C_2"/>
    <property type="match status" value="1"/>
</dbReference>
<feature type="transmembrane region" description="Helical" evidence="3">
    <location>
        <begin position="6"/>
        <end position="25"/>
    </location>
</feature>